<accession>A0A067DGI9</accession>
<gene>
    <name evidence="1" type="ORF">CISIN_1g046795mg</name>
</gene>
<proteinExistence type="predicted"/>
<evidence type="ECO:0000313" key="1">
    <source>
        <dbReference type="EMBL" id="KDO37716.1"/>
    </source>
</evidence>
<name>A0A067DGI9_CITSI</name>
<dbReference type="EMBL" id="KK789838">
    <property type="protein sequence ID" value="KDO37716.1"/>
    <property type="molecule type" value="Genomic_DNA"/>
</dbReference>
<sequence length="310" mass="35552">MSVLFADNMDGFRMLEGYKWVLVIQNASVCERKHLKKDLEYINLVSLILEKGFDFLKLDMDVVAMDTLSPVKRGLFNNQTRILKAYGYESGYKYTEVQSQQTEQVYSGDANLRKGDKVYEDANEDAYSVDSIDKGWEVEDPCISMHLFWWIKYQLRLQLLKGGDHKYKPVFKNPEVTSNWVSQKVYSSIINNLRIGSGAKSEELRKRFNTSTTKKRLCRAEKQLLSLGSIQLLFYIEKKFTVHIIYLDEVQELLVLADGPQESEMSSNHYLWFITLQIRAAITAGVLSAVSDMVRNSTGIKKTSANESSS</sequence>
<protein>
    <recommendedName>
        <fullName evidence="3">Nucleotide-diphospho-sugar transferase domain-containing protein</fullName>
    </recommendedName>
</protein>
<evidence type="ECO:0008006" key="3">
    <source>
        <dbReference type="Google" id="ProtNLM"/>
    </source>
</evidence>
<reference evidence="1 2" key="1">
    <citation type="submission" date="2014-04" db="EMBL/GenBank/DDBJ databases">
        <authorList>
            <consortium name="International Citrus Genome Consortium"/>
            <person name="Gmitter F."/>
            <person name="Chen C."/>
            <person name="Farmerie W."/>
            <person name="Harkins T."/>
            <person name="Desany B."/>
            <person name="Mohiuddin M."/>
            <person name="Kodira C."/>
            <person name="Borodovsky M."/>
            <person name="Lomsadze A."/>
            <person name="Burns P."/>
            <person name="Jenkins J."/>
            <person name="Prochnik S."/>
            <person name="Shu S."/>
            <person name="Chapman J."/>
            <person name="Pitluck S."/>
            <person name="Schmutz J."/>
            <person name="Rokhsar D."/>
        </authorList>
    </citation>
    <scope>NUCLEOTIDE SEQUENCE</scope>
</reference>
<dbReference type="Proteomes" id="UP000027120">
    <property type="component" value="Unassembled WGS sequence"/>
</dbReference>
<dbReference type="AlphaFoldDB" id="A0A067DGI9"/>
<evidence type="ECO:0000313" key="2">
    <source>
        <dbReference type="Proteomes" id="UP000027120"/>
    </source>
</evidence>
<organism evidence="1 2">
    <name type="scientific">Citrus sinensis</name>
    <name type="common">Sweet orange</name>
    <name type="synonym">Citrus aurantium var. sinensis</name>
    <dbReference type="NCBI Taxonomy" id="2711"/>
    <lineage>
        <taxon>Eukaryota</taxon>
        <taxon>Viridiplantae</taxon>
        <taxon>Streptophyta</taxon>
        <taxon>Embryophyta</taxon>
        <taxon>Tracheophyta</taxon>
        <taxon>Spermatophyta</taxon>
        <taxon>Magnoliopsida</taxon>
        <taxon>eudicotyledons</taxon>
        <taxon>Gunneridae</taxon>
        <taxon>Pentapetalae</taxon>
        <taxon>rosids</taxon>
        <taxon>malvids</taxon>
        <taxon>Sapindales</taxon>
        <taxon>Rutaceae</taxon>
        <taxon>Aurantioideae</taxon>
        <taxon>Citrus</taxon>
    </lineage>
</organism>
<keyword evidence="2" id="KW-1185">Reference proteome</keyword>